<dbReference type="Pfam" id="PF23477">
    <property type="entry name" value="zf_Tbcl_2"/>
    <property type="match status" value="1"/>
</dbReference>
<evidence type="ECO:0000259" key="2">
    <source>
        <dbReference type="Pfam" id="PF23477"/>
    </source>
</evidence>
<feature type="domain" description="CxxC-x17-CxxC" evidence="2">
    <location>
        <begin position="58"/>
        <end position="88"/>
    </location>
</feature>
<name>A0AAU7DIH4_9BACT</name>
<accession>A0AAU7DIH4</accession>
<gene>
    <name evidence="3" type="ORF">P8935_24145</name>
</gene>
<sequence>MNFADKELKCADCGGMFVFSAGEQQFFQEKGFTNEPRHCKQCKGKRRGSGDRPRIDSHVTCSECGSDTTVPFKPTQGRPVLCAACFTHRPKAHAIAEVNAL</sequence>
<dbReference type="AlphaFoldDB" id="A0AAU7DIH4"/>
<dbReference type="InterPro" id="IPR025306">
    <property type="entry name" value="Zn-bnd_dom_prob"/>
</dbReference>
<dbReference type="InterPro" id="IPR026363">
    <property type="entry name" value="CxxC-x17-CxxC_dom"/>
</dbReference>
<organism evidence="3">
    <name type="scientific">Telmatobacter sp. DSM 110680</name>
    <dbReference type="NCBI Taxonomy" id="3036704"/>
    <lineage>
        <taxon>Bacteria</taxon>
        <taxon>Pseudomonadati</taxon>
        <taxon>Acidobacteriota</taxon>
        <taxon>Terriglobia</taxon>
        <taxon>Terriglobales</taxon>
        <taxon>Acidobacteriaceae</taxon>
        <taxon>Telmatobacter</taxon>
    </lineage>
</organism>
<evidence type="ECO:0000259" key="1">
    <source>
        <dbReference type="Pfam" id="PF13451"/>
    </source>
</evidence>
<dbReference type="Pfam" id="PF13451">
    <property type="entry name" value="zf_Tbcl"/>
    <property type="match status" value="1"/>
</dbReference>
<evidence type="ECO:0000313" key="3">
    <source>
        <dbReference type="EMBL" id="XBH17644.1"/>
    </source>
</evidence>
<dbReference type="RefSeq" id="WP_348262869.1">
    <property type="nucleotide sequence ID" value="NZ_CP121196.1"/>
</dbReference>
<reference evidence="3" key="1">
    <citation type="submission" date="2023-03" db="EMBL/GenBank/DDBJ databases">
        <title>Edaphobacter sp.</title>
        <authorList>
            <person name="Huber K.J."/>
            <person name="Papendorf J."/>
            <person name="Pilke C."/>
            <person name="Bunk B."/>
            <person name="Sproeer C."/>
            <person name="Pester M."/>
        </authorList>
    </citation>
    <scope>NUCLEOTIDE SEQUENCE</scope>
    <source>
        <strain evidence="3">DSM 110680</strain>
    </source>
</reference>
<proteinExistence type="predicted"/>
<dbReference type="NCBIfam" id="TIGR04272">
    <property type="entry name" value="cxxc_cxxc_Mbark"/>
    <property type="match status" value="1"/>
</dbReference>
<feature type="domain" description="Probable zinc-binding" evidence="1">
    <location>
        <begin position="4"/>
        <end position="48"/>
    </location>
</feature>
<dbReference type="EMBL" id="CP121196">
    <property type="protein sequence ID" value="XBH17644.1"/>
    <property type="molecule type" value="Genomic_DNA"/>
</dbReference>
<protein>
    <submittedName>
        <fullName evidence="3">Zinc-ribbon domain containing protein</fullName>
    </submittedName>
</protein>